<dbReference type="Proteomes" id="UP001344658">
    <property type="component" value="Unassembled WGS sequence"/>
</dbReference>
<gene>
    <name evidence="3" type="ORF">V2S66_04915</name>
</gene>
<evidence type="ECO:0000259" key="2">
    <source>
        <dbReference type="Pfam" id="PF00668"/>
    </source>
</evidence>
<dbReference type="InterPro" id="IPR001242">
    <property type="entry name" value="Condensation_dom"/>
</dbReference>
<dbReference type="PANTHER" id="PTHR45527:SF1">
    <property type="entry name" value="FATTY ACID SYNTHASE"/>
    <property type="match status" value="1"/>
</dbReference>
<evidence type="ECO:0000313" key="4">
    <source>
        <dbReference type="Proteomes" id="UP001344658"/>
    </source>
</evidence>
<comment type="caution">
    <text evidence="3">The sequence shown here is derived from an EMBL/GenBank/DDBJ whole genome shotgun (WGS) entry which is preliminary data.</text>
</comment>
<keyword evidence="4" id="KW-1185">Reference proteome</keyword>
<organism evidence="3 4">
    <name type="scientific">Actinacidiphila polyblastidii</name>
    <dbReference type="NCBI Taxonomy" id="3110430"/>
    <lineage>
        <taxon>Bacteria</taxon>
        <taxon>Bacillati</taxon>
        <taxon>Actinomycetota</taxon>
        <taxon>Actinomycetes</taxon>
        <taxon>Kitasatosporales</taxon>
        <taxon>Streptomycetaceae</taxon>
        <taxon>Actinacidiphila</taxon>
    </lineage>
</organism>
<protein>
    <submittedName>
        <fullName evidence="3">Condensation domain-containing protein</fullName>
    </submittedName>
</protein>
<evidence type="ECO:0000256" key="1">
    <source>
        <dbReference type="SAM" id="MobiDB-lite"/>
    </source>
</evidence>
<dbReference type="InterPro" id="IPR023213">
    <property type="entry name" value="CAT-like_dom_sf"/>
</dbReference>
<dbReference type="Gene3D" id="3.30.559.10">
    <property type="entry name" value="Chloramphenicol acetyltransferase-like domain"/>
    <property type="match status" value="1"/>
</dbReference>
<feature type="region of interest" description="Disordered" evidence="1">
    <location>
        <begin position="67"/>
        <end position="99"/>
    </location>
</feature>
<name>A0ABU7P660_9ACTN</name>
<dbReference type="RefSeq" id="WP_330793175.1">
    <property type="nucleotide sequence ID" value="NZ_JAZEWV010000002.1"/>
</dbReference>
<dbReference type="SUPFAM" id="SSF52777">
    <property type="entry name" value="CoA-dependent acyltransferases"/>
    <property type="match status" value="2"/>
</dbReference>
<feature type="domain" description="Condensation" evidence="2">
    <location>
        <begin position="27"/>
        <end position="456"/>
    </location>
</feature>
<sequence>MQELQGRLRYPLSAQLTMCCVNEAAGQDMDRYIMPMALRIKGTLDSAALQGALDDVVVRHESLRTVITSPAQDGGDGHQSVLPPAPVPFTQHRLETGPDKSREDLAEELLADLYTQTMSRNHSPLLRAALYRFDDRDAVLTLVTHHIAGDAWSAGVLRRDLAAFYQARTAGTAPALPPVRQYGEYATWQQRTLNEAKARATRAYWAGHLAGAAVFAPPADRLPADRPSADRPFAAPGEAPYGTLTFDLTPGEMAAVRARAKAERASTWHVLVAAGALLANGLTGTSDPALMTVRAPRDHPTFLDTIGNFVDALPLRVDLDGCATLRDVLLSARTTCLQAYRHPMPNNELERRMPAFMRPNEQPGNVPLFFNYLRPLPGPDEIPFAEGAERVTFREEIPFDRGGRCIWGMWELSSGGLMGQLEYPPDRLEAGTVERWTGDFRDLVLRIAQTPDQPWRDN</sequence>
<proteinExistence type="predicted"/>
<reference evidence="3 4" key="1">
    <citation type="submission" date="2023-12" db="EMBL/GenBank/DDBJ databases">
        <title>Streptomyces sp. V4-01.</title>
        <authorList>
            <person name="Somphong A."/>
            <person name="Phongsopitanun W."/>
        </authorList>
    </citation>
    <scope>NUCLEOTIDE SEQUENCE [LARGE SCALE GENOMIC DNA]</scope>
    <source>
        <strain evidence="3 4">V4-01</strain>
    </source>
</reference>
<dbReference type="Gene3D" id="3.30.559.30">
    <property type="entry name" value="Nonribosomal peptide synthetase, condensation domain"/>
    <property type="match status" value="1"/>
</dbReference>
<dbReference type="PANTHER" id="PTHR45527">
    <property type="entry name" value="NONRIBOSOMAL PEPTIDE SYNTHETASE"/>
    <property type="match status" value="1"/>
</dbReference>
<dbReference type="Pfam" id="PF00668">
    <property type="entry name" value="Condensation"/>
    <property type="match status" value="1"/>
</dbReference>
<dbReference type="EMBL" id="JAZEWV010000002">
    <property type="protein sequence ID" value="MEE4541307.1"/>
    <property type="molecule type" value="Genomic_DNA"/>
</dbReference>
<evidence type="ECO:0000313" key="3">
    <source>
        <dbReference type="EMBL" id="MEE4541307.1"/>
    </source>
</evidence>
<accession>A0ABU7P660</accession>